<dbReference type="FunFam" id="1.20.1080.10:FF:000013">
    <property type="entry name" value="Aquaporin NIP2-1"/>
    <property type="match status" value="1"/>
</dbReference>
<evidence type="ECO:0000256" key="2">
    <source>
        <dbReference type="ARBA" id="ARBA00022448"/>
    </source>
</evidence>
<accession>A0A6N2M9Q6</accession>
<organism evidence="11">
    <name type="scientific">Salix viminalis</name>
    <name type="common">Common osier</name>
    <name type="synonym">Basket willow</name>
    <dbReference type="NCBI Taxonomy" id="40686"/>
    <lineage>
        <taxon>Eukaryota</taxon>
        <taxon>Viridiplantae</taxon>
        <taxon>Streptophyta</taxon>
        <taxon>Embryophyta</taxon>
        <taxon>Tracheophyta</taxon>
        <taxon>Spermatophyta</taxon>
        <taxon>Magnoliopsida</taxon>
        <taxon>eudicotyledons</taxon>
        <taxon>Gunneridae</taxon>
        <taxon>Pentapetalae</taxon>
        <taxon>rosids</taxon>
        <taxon>fabids</taxon>
        <taxon>Malpighiales</taxon>
        <taxon>Salicaceae</taxon>
        <taxon>Saliceae</taxon>
        <taxon>Salix</taxon>
    </lineage>
</organism>
<comment type="similarity">
    <text evidence="7">Belongs to the MIP/aquaporin (TC 1.A.8) family. NIP (TC 1.A.8.12) subfamily.</text>
</comment>
<dbReference type="InterPro" id="IPR000425">
    <property type="entry name" value="MIP"/>
</dbReference>
<reference evidence="11" key="1">
    <citation type="submission" date="2019-03" db="EMBL/GenBank/DDBJ databases">
        <authorList>
            <person name="Mank J."/>
            <person name="Almeida P."/>
        </authorList>
    </citation>
    <scope>NUCLEOTIDE SEQUENCE</scope>
    <source>
        <strain evidence="11">78183</strain>
    </source>
</reference>
<dbReference type="PROSITE" id="PS00221">
    <property type="entry name" value="MIP"/>
    <property type="match status" value="1"/>
</dbReference>
<evidence type="ECO:0000256" key="8">
    <source>
        <dbReference type="RuleBase" id="RU000477"/>
    </source>
</evidence>
<dbReference type="CDD" id="cd00333">
    <property type="entry name" value="MIP"/>
    <property type="match status" value="1"/>
</dbReference>
<evidence type="ECO:0000256" key="10">
    <source>
        <dbReference type="SAM" id="Phobius"/>
    </source>
</evidence>
<keyword evidence="4" id="KW-0677">Repeat</keyword>
<dbReference type="SUPFAM" id="SSF81338">
    <property type="entry name" value="Aquaporin-like"/>
    <property type="match status" value="1"/>
</dbReference>
<feature type="transmembrane region" description="Helical" evidence="10">
    <location>
        <begin position="110"/>
        <end position="133"/>
    </location>
</feature>
<dbReference type="GO" id="GO:0046715">
    <property type="term" value="F:active borate transmembrane transporter activity"/>
    <property type="evidence" value="ECO:0007669"/>
    <property type="project" value="UniProtKB-ARBA"/>
</dbReference>
<feature type="compositionally biased region" description="Low complexity" evidence="9">
    <location>
        <begin position="7"/>
        <end position="22"/>
    </location>
</feature>
<dbReference type="PANTHER" id="PTHR45724:SF19">
    <property type="entry name" value="AQUAPORIN NIP6-1"/>
    <property type="match status" value="1"/>
</dbReference>
<dbReference type="PANTHER" id="PTHR45724">
    <property type="entry name" value="AQUAPORIN NIP2-1"/>
    <property type="match status" value="1"/>
</dbReference>
<dbReference type="InterPro" id="IPR023271">
    <property type="entry name" value="Aquaporin-like"/>
</dbReference>
<feature type="transmembrane region" description="Helical" evidence="10">
    <location>
        <begin position="79"/>
        <end position="98"/>
    </location>
</feature>
<keyword evidence="6 10" id="KW-0472">Membrane</keyword>
<name>A0A6N2M9Q6_SALVM</name>
<evidence type="ECO:0000256" key="6">
    <source>
        <dbReference type="ARBA" id="ARBA00023136"/>
    </source>
</evidence>
<keyword evidence="5 10" id="KW-1133">Transmembrane helix</keyword>
<evidence type="ECO:0008006" key="12">
    <source>
        <dbReference type="Google" id="ProtNLM"/>
    </source>
</evidence>
<dbReference type="PRINTS" id="PR00783">
    <property type="entry name" value="MINTRINSICP"/>
</dbReference>
<sequence length="306" mass="31545">MDSEEVPSAPSTPATPGTPGAPLFGGFKGERGVHGRKSLLRSCKCFGVEEWAMEEGRLPPVSCSLPPPPVSLARKNMQLGAEFTGTLILIFAGTATAIVNQKTQGSETLIGLAASTGLAAMIVILSTGHISGAHLNPSITIAFAALKHFPWKHVPLYIGAQVLASVCAAFALKGIFHPMMGGGVTVPSGGHGQAFALEFIISFILMFVVTAVATDTRAVGELAGIAVGATVMLNILIAGETTGASMNPVRTLGPAIAANNYTAIWVYLTAPILGALCGAGTYSAVKLPEEDGDANEKTSATRSFRR</sequence>
<dbReference type="EMBL" id="CAADRP010001707">
    <property type="protein sequence ID" value="VFU49157.1"/>
    <property type="molecule type" value="Genomic_DNA"/>
</dbReference>
<evidence type="ECO:0000256" key="5">
    <source>
        <dbReference type="ARBA" id="ARBA00022989"/>
    </source>
</evidence>
<dbReference type="InterPro" id="IPR034294">
    <property type="entry name" value="Aquaporin_transptr"/>
</dbReference>
<keyword evidence="2 8" id="KW-0813">Transport</keyword>
<evidence type="ECO:0000256" key="4">
    <source>
        <dbReference type="ARBA" id="ARBA00022737"/>
    </source>
</evidence>
<evidence type="ECO:0000256" key="3">
    <source>
        <dbReference type="ARBA" id="ARBA00022692"/>
    </source>
</evidence>
<gene>
    <name evidence="11" type="ORF">SVIM_LOCUS323810</name>
</gene>
<feature type="region of interest" description="Disordered" evidence="9">
    <location>
        <begin position="1"/>
        <end position="27"/>
    </location>
</feature>
<dbReference type="AlphaFoldDB" id="A0A6N2M9Q6"/>
<evidence type="ECO:0000256" key="9">
    <source>
        <dbReference type="SAM" id="MobiDB-lite"/>
    </source>
</evidence>
<proteinExistence type="inferred from homology"/>
<keyword evidence="3 8" id="KW-0812">Transmembrane</keyword>
<dbReference type="InterPro" id="IPR022357">
    <property type="entry name" value="MIP_CS"/>
</dbReference>
<evidence type="ECO:0000256" key="1">
    <source>
        <dbReference type="ARBA" id="ARBA00004141"/>
    </source>
</evidence>
<comment type="subcellular location">
    <subcellularLocation>
        <location evidence="1">Membrane</location>
        <topology evidence="1">Multi-pass membrane protein</topology>
    </subcellularLocation>
</comment>
<evidence type="ECO:0000313" key="11">
    <source>
        <dbReference type="EMBL" id="VFU49157.1"/>
    </source>
</evidence>
<feature type="transmembrane region" description="Helical" evidence="10">
    <location>
        <begin position="192"/>
        <end position="213"/>
    </location>
</feature>
<dbReference type="Gene3D" id="1.20.1080.10">
    <property type="entry name" value="Glycerol uptake facilitator protein"/>
    <property type="match status" value="1"/>
</dbReference>
<dbReference type="GO" id="GO:0016020">
    <property type="term" value="C:membrane"/>
    <property type="evidence" value="ECO:0007669"/>
    <property type="project" value="UniProtKB-SubCell"/>
</dbReference>
<evidence type="ECO:0000256" key="7">
    <source>
        <dbReference type="ARBA" id="ARBA00060753"/>
    </source>
</evidence>
<feature type="transmembrane region" description="Helical" evidence="10">
    <location>
        <begin position="154"/>
        <end position="172"/>
    </location>
</feature>
<feature type="transmembrane region" description="Helical" evidence="10">
    <location>
        <begin position="225"/>
        <end position="244"/>
    </location>
</feature>
<protein>
    <recommendedName>
        <fullName evidence="12">Aquaporin</fullName>
    </recommendedName>
</protein>
<dbReference type="Pfam" id="PF00230">
    <property type="entry name" value="MIP"/>
    <property type="match status" value="1"/>
</dbReference>
<dbReference type="GO" id="GO:0015267">
    <property type="term" value="F:channel activity"/>
    <property type="evidence" value="ECO:0007669"/>
    <property type="project" value="InterPro"/>
</dbReference>
<feature type="transmembrane region" description="Helical" evidence="10">
    <location>
        <begin position="264"/>
        <end position="285"/>
    </location>
</feature>